<feature type="region of interest" description="Disordered" evidence="1">
    <location>
        <begin position="1"/>
        <end position="22"/>
    </location>
</feature>
<evidence type="ECO:0000313" key="3">
    <source>
        <dbReference type="EMBL" id="CAF4593922.1"/>
    </source>
</evidence>
<organism evidence="2 4">
    <name type="scientific">Didymodactylos carnosus</name>
    <dbReference type="NCBI Taxonomy" id="1234261"/>
    <lineage>
        <taxon>Eukaryota</taxon>
        <taxon>Metazoa</taxon>
        <taxon>Spiralia</taxon>
        <taxon>Gnathifera</taxon>
        <taxon>Rotifera</taxon>
        <taxon>Eurotatoria</taxon>
        <taxon>Bdelloidea</taxon>
        <taxon>Philodinida</taxon>
        <taxon>Philodinidae</taxon>
        <taxon>Didymodactylos</taxon>
    </lineage>
</organism>
<dbReference type="Proteomes" id="UP000681722">
    <property type="component" value="Unassembled WGS sequence"/>
</dbReference>
<accession>A0A816F7N6</accession>
<protein>
    <submittedName>
        <fullName evidence="2">Uncharacterized protein</fullName>
    </submittedName>
</protein>
<dbReference type="AlphaFoldDB" id="A0A816F7N6"/>
<proteinExistence type="predicted"/>
<evidence type="ECO:0000313" key="2">
    <source>
        <dbReference type="EMBL" id="CAF1656017.1"/>
    </source>
</evidence>
<feature type="non-terminal residue" evidence="2">
    <location>
        <position position="1"/>
    </location>
</feature>
<evidence type="ECO:0000313" key="4">
    <source>
        <dbReference type="Proteomes" id="UP000663829"/>
    </source>
</evidence>
<keyword evidence="4" id="KW-1185">Reference proteome</keyword>
<dbReference type="EMBL" id="CAJOBC010125691">
    <property type="protein sequence ID" value="CAF4593922.1"/>
    <property type="molecule type" value="Genomic_DNA"/>
</dbReference>
<name>A0A816F7N6_9BILA</name>
<gene>
    <name evidence="2" type="ORF">GPM918_LOCUS45758</name>
    <name evidence="3" type="ORF">SRO942_LOCUS48606</name>
</gene>
<evidence type="ECO:0000256" key="1">
    <source>
        <dbReference type="SAM" id="MobiDB-lite"/>
    </source>
</evidence>
<dbReference type="Proteomes" id="UP000663829">
    <property type="component" value="Unassembled WGS sequence"/>
</dbReference>
<reference evidence="2" key="1">
    <citation type="submission" date="2021-02" db="EMBL/GenBank/DDBJ databases">
        <authorList>
            <person name="Nowell W R."/>
        </authorList>
    </citation>
    <scope>NUCLEOTIDE SEQUENCE</scope>
</reference>
<dbReference type="EMBL" id="CAJNOQ010053567">
    <property type="protein sequence ID" value="CAF1656017.1"/>
    <property type="molecule type" value="Genomic_DNA"/>
</dbReference>
<sequence length="84" mass="9485">NLEISVVEDDEAEESEGLSEDDDHVDIVTTNTAEILKQIDNDASLYDFESDDWVSVLFEKGWLPAKVLETTNDSAFSLFSGKRW</sequence>
<comment type="caution">
    <text evidence="2">The sequence shown here is derived from an EMBL/GenBank/DDBJ whole genome shotgun (WGS) entry which is preliminary data.</text>
</comment>